<feature type="domain" description="Peripheral subunit-binding (PSBD)" evidence="9">
    <location>
        <begin position="201"/>
        <end position="238"/>
    </location>
</feature>
<organism evidence="10 11">
    <name type="scientific">Saxibacter everestensis</name>
    <dbReference type="NCBI Taxonomy" id="2909229"/>
    <lineage>
        <taxon>Bacteria</taxon>
        <taxon>Bacillati</taxon>
        <taxon>Actinomycetota</taxon>
        <taxon>Actinomycetes</taxon>
        <taxon>Micrococcales</taxon>
        <taxon>Brevibacteriaceae</taxon>
        <taxon>Saxibacter</taxon>
    </lineage>
</organism>
<keyword evidence="5 6" id="KW-0012">Acyltransferase</keyword>
<evidence type="ECO:0000259" key="9">
    <source>
        <dbReference type="PROSITE" id="PS51826"/>
    </source>
</evidence>
<feature type="compositionally biased region" description="Low complexity" evidence="7">
    <location>
        <begin position="168"/>
        <end position="182"/>
    </location>
</feature>
<evidence type="ECO:0000256" key="5">
    <source>
        <dbReference type="ARBA" id="ARBA00023315"/>
    </source>
</evidence>
<evidence type="ECO:0000256" key="2">
    <source>
        <dbReference type="ARBA" id="ARBA00007317"/>
    </source>
</evidence>
<feature type="domain" description="Lipoyl-binding" evidence="8">
    <location>
        <begin position="2"/>
        <end position="77"/>
    </location>
</feature>
<dbReference type="InterPro" id="IPR050743">
    <property type="entry name" value="2-oxoacid_DH_E2_comp"/>
</dbReference>
<keyword evidence="3 6" id="KW-0808">Transferase</keyword>
<comment type="cofactor">
    <cofactor evidence="1 6">
        <name>(R)-lipoate</name>
        <dbReference type="ChEBI" id="CHEBI:83088"/>
    </cofactor>
</comment>
<dbReference type="SUPFAM" id="SSF52777">
    <property type="entry name" value="CoA-dependent acyltransferases"/>
    <property type="match status" value="1"/>
</dbReference>
<comment type="similarity">
    <text evidence="2 6">Belongs to the 2-oxoacid dehydrogenase family.</text>
</comment>
<evidence type="ECO:0000256" key="3">
    <source>
        <dbReference type="ARBA" id="ARBA00022679"/>
    </source>
</evidence>
<dbReference type="Proteomes" id="UP001209083">
    <property type="component" value="Chromosome"/>
</dbReference>
<accession>A0ABY8QSJ9</accession>
<dbReference type="Gene3D" id="4.10.320.10">
    <property type="entry name" value="E3-binding domain"/>
    <property type="match status" value="1"/>
</dbReference>
<feature type="compositionally biased region" description="Low complexity" evidence="7">
    <location>
        <begin position="136"/>
        <end position="157"/>
    </location>
</feature>
<dbReference type="Gene3D" id="3.30.559.10">
    <property type="entry name" value="Chloramphenicol acetyltransferase-like domain"/>
    <property type="match status" value="1"/>
</dbReference>
<evidence type="ECO:0000259" key="8">
    <source>
        <dbReference type="PROSITE" id="PS50968"/>
    </source>
</evidence>
<dbReference type="PROSITE" id="PS51826">
    <property type="entry name" value="PSBD"/>
    <property type="match status" value="1"/>
</dbReference>
<dbReference type="SUPFAM" id="SSF47005">
    <property type="entry name" value="Peripheral subunit-binding domain of 2-oxo acid dehydrogenase complex"/>
    <property type="match status" value="1"/>
</dbReference>
<dbReference type="PROSITE" id="PS50968">
    <property type="entry name" value="BIOTINYL_LIPOYL"/>
    <property type="match status" value="1"/>
</dbReference>
<dbReference type="SUPFAM" id="SSF51230">
    <property type="entry name" value="Single hybrid motif"/>
    <property type="match status" value="1"/>
</dbReference>
<reference evidence="10 11" key="1">
    <citation type="submission" date="2023-05" db="EMBL/GenBank/DDBJ databases">
        <title>Lithophilousrod everest ZFBP1038 complete genpme.</title>
        <authorList>
            <person name="Tian M."/>
        </authorList>
    </citation>
    <scope>NUCLEOTIDE SEQUENCE [LARGE SCALE GENOMIC DNA]</scope>
    <source>
        <strain evidence="10 11">ZFBP1038</strain>
    </source>
</reference>
<protein>
    <recommendedName>
        <fullName evidence="6">Dihydrolipoamide acetyltransferase component of pyruvate dehydrogenase complex</fullName>
        <ecNumber evidence="6">2.3.1.-</ecNumber>
    </recommendedName>
</protein>
<gene>
    <name evidence="10" type="ORF">LWF01_18055</name>
</gene>
<dbReference type="EC" id="2.3.1.-" evidence="6"/>
<dbReference type="Pfam" id="PF02817">
    <property type="entry name" value="E3_binding"/>
    <property type="match status" value="1"/>
</dbReference>
<dbReference type="Gene3D" id="2.40.50.100">
    <property type="match status" value="1"/>
</dbReference>
<dbReference type="InterPro" id="IPR001078">
    <property type="entry name" value="2-oxoacid_DH_actylTfrase"/>
</dbReference>
<evidence type="ECO:0000313" key="11">
    <source>
        <dbReference type="Proteomes" id="UP001209083"/>
    </source>
</evidence>
<dbReference type="EMBL" id="CP090958">
    <property type="protein sequence ID" value="WGW11963.1"/>
    <property type="molecule type" value="Genomic_DNA"/>
</dbReference>
<evidence type="ECO:0000256" key="6">
    <source>
        <dbReference type="RuleBase" id="RU003423"/>
    </source>
</evidence>
<evidence type="ECO:0000256" key="1">
    <source>
        <dbReference type="ARBA" id="ARBA00001938"/>
    </source>
</evidence>
<dbReference type="InterPro" id="IPR011053">
    <property type="entry name" value="Single_hybrid_motif"/>
</dbReference>
<dbReference type="PANTHER" id="PTHR43178">
    <property type="entry name" value="DIHYDROLIPOAMIDE ACETYLTRANSFERASE COMPONENT OF PYRUVATE DEHYDROGENASE COMPLEX"/>
    <property type="match status" value="1"/>
</dbReference>
<keyword evidence="4 6" id="KW-0450">Lipoyl</keyword>
<name>A0ABY8QSJ9_9MICO</name>
<feature type="compositionally biased region" description="Low complexity" evidence="7">
    <location>
        <begin position="85"/>
        <end position="107"/>
    </location>
</feature>
<feature type="region of interest" description="Disordered" evidence="7">
    <location>
        <begin position="85"/>
        <end position="195"/>
    </location>
</feature>
<evidence type="ECO:0000313" key="10">
    <source>
        <dbReference type="EMBL" id="WGW11963.1"/>
    </source>
</evidence>
<dbReference type="InterPro" id="IPR004167">
    <property type="entry name" value="PSBD"/>
</dbReference>
<keyword evidence="11" id="KW-1185">Reference proteome</keyword>
<proteinExistence type="inferred from homology"/>
<dbReference type="Pfam" id="PF00198">
    <property type="entry name" value="2-oxoacid_dh"/>
    <property type="match status" value="1"/>
</dbReference>
<dbReference type="PANTHER" id="PTHR43178:SF5">
    <property type="entry name" value="LIPOAMIDE ACYLTRANSFERASE COMPONENT OF BRANCHED-CHAIN ALPHA-KETO ACID DEHYDROGENASE COMPLEX, MITOCHONDRIAL"/>
    <property type="match status" value="1"/>
</dbReference>
<dbReference type="GO" id="GO:0016746">
    <property type="term" value="F:acyltransferase activity"/>
    <property type="evidence" value="ECO:0007669"/>
    <property type="project" value="UniProtKB-KW"/>
</dbReference>
<dbReference type="InterPro" id="IPR036625">
    <property type="entry name" value="E3-bd_dom_sf"/>
</dbReference>
<dbReference type="CDD" id="cd06849">
    <property type="entry name" value="lipoyl_domain"/>
    <property type="match status" value="1"/>
</dbReference>
<dbReference type="Pfam" id="PF00364">
    <property type="entry name" value="Biotin_lipoyl"/>
    <property type="match status" value="1"/>
</dbReference>
<evidence type="ECO:0000256" key="7">
    <source>
        <dbReference type="SAM" id="MobiDB-lite"/>
    </source>
</evidence>
<evidence type="ECO:0000256" key="4">
    <source>
        <dbReference type="ARBA" id="ARBA00022823"/>
    </source>
</evidence>
<feature type="compositionally biased region" description="Pro residues" evidence="7">
    <location>
        <begin position="158"/>
        <end position="167"/>
    </location>
</feature>
<dbReference type="InterPro" id="IPR023213">
    <property type="entry name" value="CAT-like_dom_sf"/>
</dbReference>
<sequence length="505" mass="50956">MQEIFNLPDVGEGLTEAEIVSWKVKPGDTVTVNQILVEIETAKSLVELPSPHAGKIGELLAPEGETVEVGAPIISFAGTDSVADGATTPGDGAAAAAAPAGDRGTTAENSGKTAGQAGKHGEDDDGSGATLVGYGSRPASSARRARHQPSAAASTPAVPVPEPPTAPAPTATAPEPTAAIVPEPTPSAEHTVTDISAARVLAKPPVRKLARDKGLDLASITPTGPRGEVTRDDVLGAAAGAQTSEAVPTGSGSAGPAAEAGAGALGIGLAAAAGERETRIPVKSVRKMTAQAMVRSAFTAPHVSLFLDVDATRTMDFVRKLKTSKALGEVRVSPLLLVAKAVIWAVGRNPMVNSTFADDEITVKNYVNLGIAAATPRGLIVPNIKDADRLSLGGLAQGISDLTELARSGKTPPADQAGGTITITNVGVFGVDTGTPIINPGESAIVAFGSIRKKPWVVDGEVVARDVTTLGISADHRVIDGDVASRFVADIGAALEEPAILLTGG</sequence>
<dbReference type="InterPro" id="IPR000089">
    <property type="entry name" value="Biotin_lipoyl"/>
</dbReference>